<keyword evidence="45" id="KW-1185">Reference proteome</keyword>
<evidence type="ECO:0000256" key="6">
    <source>
        <dbReference type="ARBA" id="ARBA00004529"/>
    </source>
</evidence>
<feature type="coiled-coil region" evidence="38">
    <location>
        <begin position="1753"/>
        <end position="1791"/>
    </location>
</feature>
<feature type="region of interest" description="Disordered" evidence="39">
    <location>
        <begin position="2026"/>
        <end position="2051"/>
    </location>
</feature>
<dbReference type="PROSITE" id="PS50021">
    <property type="entry name" value="CH"/>
    <property type="match status" value="1"/>
</dbReference>
<feature type="region of interest" description="Disordered" evidence="39">
    <location>
        <begin position="45"/>
        <end position="160"/>
    </location>
</feature>
<evidence type="ECO:0000259" key="43">
    <source>
        <dbReference type="PROSITE" id="PS51460"/>
    </source>
</evidence>
<dbReference type="FunFam" id="1.20.58.60:FF:000014">
    <property type="entry name" value="microtubule-actin cross-linking factor 1"/>
    <property type="match status" value="1"/>
</dbReference>
<keyword evidence="18" id="KW-0106">Calcium</keyword>
<dbReference type="VEuPathDB" id="HostDB:GeneID_118660815"/>
<dbReference type="FunFam" id="1.20.58.60:FF:000077">
    <property type="entry name" value="dystonin isoform X1"/>
    <property type="match status" value="1"/>
</dbReference>
<dbReference type="InterPro" id="IPR036872">
    <property type="entry name" value="CH_dom_sf"/>
</dbReference>
<organism evidence="44 45">
    <name type="scientific">Myotis myotis</name>
    <name type="common">Greater mouse-eared bat</name>
    <name type="synonym">Vespertilio myotis</name>
    <dbReference type="NCBI Taxonomy" id="51298"/>
    <lineage>
        <taxon>Eukaryota</taxon>
        <taxon>Metazoa</taxon>
        <taxon>Chordata</taxon>
        <taxon>Craniata</taxon>
        <taxon>Vertebrata</taxon>
        <taxon>Euteleostomi</taxon>
        <taxon>Mammalia</taxon>
        <taxon>Eutheria</taxon>
        <taxon>Laurasiatheria</taxon>
        <taxon>Chiroptera</taxon>
        <taxon>Yangochiroptera</taxon>
        <taxon>Vespertilionidae</taxon>
        <taxon>Myotis</taxon>
    </lineage>
</organism>
<dbReference type="FunFam" id="1.20.58.60:FF:000052">
    <property type="entry name" value="dystonin isoform X2"/>
    <property type="match status" value="1"/>
</dbReference>
<dbReference type="Gene3D" id="1.10.238.10">
    <property type="entry name" value="EF-hand"/>
    <property type="match status" value="1"/>
</dbReference>
<evidence type="ECO:0000256" key="35">
    <source>
        <dbReference type="ARBA" id="ARBA00077378"/>
    </source>
</evidence>
<evidence type="ECO:0000256" key="25">
    <source>
        <dbReference type="ARBA" id="ARBA00023212"/>
    </source>
</evidence>
<keyword evidence="25" id="KW-0206">Cytoskeleton</keyword>
<dbReference type="GO" id="GO:0031673">
    <property type="term" value="C:H zone"/>
    <property type="evidence" value="ECO:0007669"/>
    <property type="project" value="UniProtKB-SubCell"/>
</dbReference>
<keyword evidence="24" id="KW-0009">Actin-binding</keyword>
<dbReference type="GO" id="GO:0030018">
    <property type="term" value="C:Z disc"/>
    <property type="evidence" value="ECO:0007669"/>
    <property type="project" value="UniProtKB-SubCell"/>
</dbReference>
<feature type="coiled-coil region" evidence="38">
    <location>
        <begin position="2594"/>
        <end position="2621"/>
    </location>
</feature>
<evidence type="ECO:0000256" key="15">
    <source>
        <dbReference type="ARBA" id="ARBA00022737"/>
    </source>
</evidence>
<dbReference type="GO" id="GO:0005925">
    <property type="term" value="C:focal adhesion"/>
    <property type="evidence" value="ECO:0007669"/>
    <property type="project" value="TreeGrafter"/>
</dbReference>
<keyword evidence="28" id="KW-0449">Lipoprotein</keyword>
<dbReference type="FunFam" id="1.20.58.60:FF:000144">
    <property type="entry name" value="Dystonin"/>
    <property type="match status" value="1"/>
</dbReference>
<name>A0A7J7WV08_MYOMY</name>
<keyword evidence="10" id="KW-0963">Cytoplasm</keyword>
<dbReference type="Proteomes" id="UP000527355">
    <property type="component" value="Unassembled WGS sequence"/>
</dbReference>
<proteinExistence type="predicted"/>
<dbReference type="Gene3D" id="2.30.30.40">
    <property type="entry name" value="SH3 Domains"/>
    <property type="match status" value="1"/>
</dbReference>
<dbReference type="EMBL" id="JABWUV010000007">
    <property type="protein sequence ID" value="KAF6341138.1"/>
    <property type="molecule type" value="Genomic_DNA"/>
</dbReference>
<evidence type="ECO:0000256" key="26">
    <source>
        <dbReference type="ARBA" id="ARBA00023242"/>
    </source>
</evidence>
<dbReference type="FunFam" id="3.30.920.20:FF:000001">
    <property type="entry name" value="Microtubule-actin cross-linking factor 1"/>
    <property type="match status" value="1"/>
</dbReference>
<dbReference type="GO" id="GO:0008017">
    <property type="term" value="F:microtubule binding"/>
    <property type="evidence" value="ECO:0007669"/>
    <property type="project" value="InterPro"/>
</dbReference>
<evidence type="ECO:0000256" key="4">
    <source>
        <dbReference type="ARBA" id="ARBA00004389"/>
    </source>
</evidence>
<dbReference type="InterPro" id="IPR002048">
    <property type="entry name" value="EF_hand_dom"/>
</dbReference>
<keyword evidence="21" id="KW-0472">Membrane</keyword>
<dbReference type="Gene3D" id="1.20.58.60">
    <property type="match status" value="29"/>
</dbReference>
<dbReference type="Pfam" id="PF13499">
    <property type="entry name" value="EF-hand_7"/>
    <property type="match status" value="1"/>
</dbReference>
<evidence type="ECO:0000256" key="37">
    <source>
        <dbReference type="PROSITE-ProRule" id="PRU00192"/>
    </source>
</evidence>
<evidence type="ECO:0000259" key="41">
    <source>
        <dbReference type="PROSITE" id="PS50021"/>
    </source>
</evidence>
<dbReference type="Pfam" id="PF00435">
    <property type="entry name" value="Spectrin"/>
    <property type="match status" value="21"/>
</dbReference>
<keyword evidence="9" id="KW-1003">Cell membrane</keyword>
<evidence type="ECO:0000256" key="14">
    <source>
        <dbReference type="ARBA" id="ARBA00022723"/>
    </source>
</evidence>
<evidence type="ECO:0000256" key="33">
    <source>
        <dbReference type="ARBA" id="ARBA00072808"/>
    </source>
</evidence>
<evidence type="ECO:0000256" key="20">
    <source>
        <dbReference type="ARBA" id="ARBA00022889"/>
    </source>
</evidence>
<dbReference type="SUPFAM" id="SSF46966">
    <property type="entry name" value="Spectrin repeat"/>
    <property type="match status" value="26"/>
</dbReference>
<feature type="coiled-coil region" evidence="38">
    <location>
        <begin position="2808"/>
        <end position="2869"/>
    </location>
</feature>
<evidence type="ECO:0000256" key="13">
    <source>
        <dbReference type="ARBA" id="ARBA00022692"/>
    </source>
</evidence>
<evidence type="ECO:0000256" key="24">
    <source>
        <dbReference type="ARBA" id="ARBA00023203"/>
    </source>
</evidence>
<dbReference type="InterPro" id="IPR041573">
    <property type="entry name" value="Desmoplakin_Spectrin-like"/>
</dbReference>
<dbReference type="CDD" id="cd21239">
    <property type="entry name" value="CH_DYST_rpt2"/>
    <property type="match status" value="1"/>
</dbReference>
<dbReference type="GO" id="GO:0005198">
    <property type="term" value="F:structural molecule activity"/>
    <property type="evidence" value="ECO:0007669"/>
    <property type="project" value="TreeGrafter"/>
</dbReference>
<dbReference type="GO" id="GO:0042803">
    <property type="term" value="F:protein homodimerization activity"/>
    <property type="evidence" value="ECO:0007669"/>
    <property type="project" value="UniProtKB-ARBA"/>
</dbReference>
<dbReference type="SMART" id="SM00054">
    <property type="entry name" value="EFh"/>
    <property type="match status" value="2"/>
</dbReference>
<dbReference type="FunFam" id="1.20.58.60:FF:000098">
    <property type="entry name" value="dystonin isoform X3"/>
    <property type="match status" value="1"/>
</dbReference>
<evidence type="ECO:0000256" key="34">
    <source>
        <dbReference type="ARBA" id="ARBA00075126"/>
    </source>
</evidence>
<evidence type="ECO:0000256" key="9">
    <source>
        <dbReference type="ARBA" id="ARBA00022475"/>
    </source>
</evidence>
<evidence type="ECO:0000256" key="29">
    <source>
        <dbReference type="ARBA" id="ARBA00054620"/>
    </source>
</evidence>
<evidence type="ECO:0000256" key="21">
    <source>
        <dbReference type="ARBA" id="ARBA00023136"/>
    </source>
</evidence>
<comment type="function">
    <text evidence="31">Required for bundling actin filaments around the nucleus.</text>
</comment>
<dbReference type="FunFam" id="1.20.58.60:FF:000085">
    <property type="entry name" value="dystonin isoform X2"/>
    <property type="match status" value="1"/>
</dbReference>
<dbReference type="FunFam" id="1.20.58.60:FF:000074">
    <property type="entry name" value="dystonin isoform X1"/>
    <property type="match status" value="1"/>
</dbReference>
<evidence type="ECO:0000256" key="18">
    <source>
        <dbReference type="ARBA" id="ARBA00022837"/>
    </source>
</evidence>
<dbReference type="SUPFAM" id="SSF143575">
    <property type="entry name" value="GAS2 domain-like"/>
    <property type="match status" value="1"/>
</dbReference>
<dbReference type="FunFam" id="1.20.58.60:FF:000008">
    <property type="entry name" value="microtubule-actin cross-linking factor 1"/>
    <property type="match status" value="2"/>
</dbReference>
<feature type="region of interest" description="Disordered" evidence="39">
    <location>
        <begin position="191"/>
        <end position="218"/>
    </location>
</feature>
<feature type="compositionally biased region" description="Basic and acidic residues" evidence="39">
    <location>
        <begin position="52"/>
        <end position="61"/>
    </location>
</feature>
<keyword evidence="23" id="KW-0514">Muscle protein</keyword>
<dbReference type="Gene3D" id="1.10.418.10">
    <property type="entry name" value="Calponin-like domain"/>
    <property type="match status" value="1"/>
</dbReference>
<feature type="coiled-coil region" evidence="38">
    <location>
        <begin position="4991"/>
        <end position="5018"/>
    </location>
</feature>
<dbReference type="FunFam" id="1.10.238.10:FF:000013">
    <property type="entry name" value="Microtubule-actin cross-linking factor 1"/>
    <property type="match status" value="1"/>
</dbReference>
<dbReference type="GO" id="GO:0030056">
    <property type="term" value="C:hemidesmosome"/>
    <property type="evidence" value="ECO:0007669"/>
    <property type="project" value="UniProtKB-ARBA"/>
</dbReference>
<evidence type="ECO:0000256" key="36">
    <source>
        <dbReference type="ARBA" id="ARBA00077918"/>
    </source>
</evidence>
<dbReference type="FunFam" id="1.20.58.60:FF:000031">
    <property type="entry name" value="Microtubule-actin cross-linking factor 1"/>
    <property type="match status" value="1"/>
</dbReference>
<evidence type="ECO:0000256" key="2">
    <source>
        <dbReference type="ARBA" id="ARBA00004216"/>
    </source>
</evidence>
<keyword evidence="20" id="KW-0130">Cell adhesion</keyword>
<dbReference type="FunFam" id="2.30.30.40:FF:000011">
    <property type="entry name" value="Microtubule-actin cross-linking factor 1"/>
    <property type="match status" value="1"/>
</dbReference>
<dbReference type="GO" id="GO:0005635">
    <property type="term" value="C:nuclear envelope"/>
    <property type="evidence" value="ECO:0007669"/>
    <property type="project" value="UniProtKB-SubCell"/>
</dbReference>
<feature type="coiled-coil region" evidence="38">
    <location>
        <begin position="1324"/>
        <end position="1358"/>
    </location>
</feature>
<dbReference type="FunFam" id="1.20.58.60:FF:000093">
    <property type="entry name" value="dystonin isoform X1"/>
    <property type="match status" value="1"/>
</dbReference>
<feature type="region of interest" description="Disordered" evidence="39">
    <location>
        <begin position="5411"/>
        <end position="5464"/>
    </location>
</feature>
<keyword evidence="8 37" id="KW-0728">SH3 domain</keyword>
<dbReference type="FunFam" id="1.20.58.60:FF:000021">
    <property type="entry name" value="Microtubule-actin cross-linking factor 1"/>
    <property type="match status" value="1"/>
</dbReference>
<dbReference type="GO" id="GO:0005886">
    <property type="term" value="C:plasma membrane"/>
    <property type="evidence" value="ECO:0007669"/>
    <property type="project" value="UniProtKB-SubCell"/>
</dbReference>
<feature type="domain" description="EF-hand" evidence="42">
    <location>
        <begin position="5269"/>
        <end position="5304"/>
    </location>
</feature>
<dbReference type="GO" id="GO:0005789">
    <property type="term" value="C:endoplasmic reticulum membrane"/>
    <property type="evidence" value="ECO:0007669"/>
    <property type="project" value="UniProtKB-SubCell"/>
</dbReference>
<evidence type="ECO:0000259" key="42">
    <source>
        <dbReference type="PROSITE" id="PS50222"/>
    </source>
</evidence>
<evidence type="ECO:0000256" key="12">
    <source>
        <dbReference type="ARBA" id="ARBA00022553"/>
    </source>
</evidence>
<evidence type="ECO:0000256" key="27">
    <source>
        <dbReference type="ARBA" id="ARBA00023273"/>
    </source>
</evidence>
<dbReference type="GO" id="GO:0042060">
    <property type="term" value="P:wound healing"/>
    <property type="evidence" value="ECO:0007669"/>
    <property type="project" value="TreeGrafter"/>
</dbReference>
<evidence type="ECO:0000256" key="10">
    <source>
        <dbReference type="ARBA" id="ARBA00022490"/>
    </source>
</evidence>
<dbReference type="PROSITE" id="PS50002">
    <property type="entry name" value="SH3"/>
    <property type="match status" value="1"/>
</dbReference>
<dbReference type="GO" id="GO:0031581">
    <property type="term" value="P:hemidesmosome assembly"/>
    <property type="evidence" value="ECO:0007669"/>
    <property type="project" value="TreeGrafter"/>
</dbReference>
<sequence length="5582" mass="637595">MGNVCGCVRAEKEEQYVDPAKTPFSPEKYSPGRKYFRRKLIKKVVDDTEPAEPNHENEGKQRSSTLLSREQPALSSRRLVREESATPALTREGGIQPGKTEGVADSVQQKLLPGAASSGSHRVNISPAKDSETGVKVSEQDERISGKDSTPYGAKRKKHLEDVSTRDITFQSKTDLFPLPKAASLNPTHCATERSLEESGFSEDPSQNDSSGQEKRNTERFRPHAIQHFQVEKKSCHSRYTNVPSTSKDTGENEISDIHVTGESEDMSAKERLLLWTQQATEGYAGIRCENFTTCWRDGKLFNAIIHKYRPDLIDMNTVAVQSNLANLEHAFYVAEKIGVNRLLDPEDVDVSSPDEKSVITYVSSLYDAFPKVPEGGEGISANDVEVKWIEYQNMVNYLIQWIRHHVTTMSERAFPNNPVELKALYNQYLQFKETEIPPKESEKSKIKRLYKLLEIWIEFGRIKLLQGYHPNDIEKEWGKLIIAMLEREKALRPEVERLEMLQQIAHRVQRDSVICGDKLILARNALQADSKRLESGVQFQNEAEIAGYILECENLLRQHVIDVQILIDGKYYHADQLVQRVAKLRDDIMALRNECSSVYSKGRMLTTEQTKLMISGITQSLNSGFAQTLNPSLNSGLTQSLTPSLTPSSVKSGLSSGLISRLTPSLTPVYTPGFPTGLVPNFNSGVETNALQTLKLMQIRKPLLKSSLLDQNLTEEEINMKFVQDLLNWVDEMQGQLDRTEWGSDLPSVESHLENHKNVHRAIEEFECSLKEAKISEIQMTAPLKLTYAEKLHRLESLYAKLLNTSRNQERHLDTLHNFITRATNELIWLNEKEEEEVAYDWSERNTHISRKKDYHAELMRELEQKEENIKSVQEIAEQLLLENHPARLTIEAYRAAMQTQWSWVLQLCQCVEQHIKENTAYFEFFNEAKEATDYLRNLKDAIQRKYSCDRSSSIHKLEDLVQESMEEKEELLQYKSTVASLVGRAKTIIQLKPRNPDCPLKTSIPIKAICDYRQIEITIYKDDECVLANNSHRAKWKVISPTGNEAMVPSVCFSVPPPNKEAVDFANRIEQQYQNVLTLWHETHINMKSVVSWHYLINEIDKIRASNVASIKTMLPGEHQQVLSNLQSRFEDFLEDSQESQIFSGPDITQLEKEVNVCKQYYQELLKSAEREEQEESVYNLYISEVRNIRLRLENCEDRLIRQIRTPLERDDLHESVFRITEQEKLKKELERLKDDLGTITNKCEDFFSQAAASPSVPTLRSELSVVLQNMNQVYSMSSIYIEKLKTVNLVLKYTQAAEALVKLYEMKLCEEEAVTADKNNIENLISTLKQWRAEVDEKREVFHSLEDELQKAKAISDEMFKTYKERDLDFDWHKEKADQLAERWQNVHVQIDNRLRDLEGIGKSLKYYRDTYHPLDDWIQQVEITQRKIQENQPENSKTLATQLNQQKMLVSEIEMKQSKMDECQKYAEQYSIAVKDYELQTMTYRAMVDSQQKSPVKRRRMQSSADLIIQEFMDLRTRYTALLTLMTQYIKFAGDSLKRLEEEEKSLEEEKKEHVEKAKELQKWVSNISKMLRDGEKAGKSPFSKQKISSEEILTKKEQLSEALQTMQIFLAKHGDKLTDEERNELEKQMKTLQESYNLFFSDSLKQLQESQTTGDVKVEEKIVAERQQEYKEKLQGICDLLTQTENRLIGHQEAFVIGDGTVELKKYQSKQEELQKDMQGSAQALAEIVKNTENFLKENGEKLSREDQALIEEKLKEAKIKCEQLNLKAEQSKKELEKAVTTAIKEETEKVAAVKQLEESKTKIENLLDWLSHVDKDSERAGIKQKQVIEQNGTHFQEGDNKSEMGEEDEVNGNLLETDVDGPVATTEENLNQQYQKVKAQHEKIISQQQAVLLATQSAQALLEKQGHYLSPEDKEKLQKNMKELKAHYETALAESEKKMKLTHSLQEELEKFDTDYGEFEHWLQQSEQELENLQAGADDFSGLMTKLKRQKSFSEDVISHKGDLRYITISGNRVLEAAKSCSKRDGGGQADQHNTDTSAAHREVQSKLDRATDRFRSLYSKCSVLGNNLKDLVDKYQHYEDASSGLLSELQAFEVTASKHLSEPIAVDPKNLQRQLEETKALQGQISSQQVAVEKLKKTAEVLLDARGSLLPAKNDIQKTLDDIVGRYDDLSKCVNERNEKLQITLTRSLSVQDGLDEMLDWMAGVESSLKEQGQVPLNSAALQDVITKHIMLEQDITSRQSSINAMNEKVKKFMETTDPSTASSLQAKMKDLSVRFSEASHKHKEKLASMEELKTKVERFESLSEKLQTFLEAKTQALTEADVPGKDVTELSQYMQESTSEFLEHKKDLEVLQSLLKEISNHGLPGDKALVFEKTNNLSKKFKEMEDTIKEKKEAVSSCQEQMDAFQVLVKSLKSWIKETTERVPIVQPSFGAEDLEKSLEETKKLQEKWSLKTPEIQKVNDSGISLCNLISAVTTPAKAIAAVKSGGVILNGEGTVTDTQEILANKGLTSIKKDMTDISHSYEDLGLLLKDKIAELSTKLTKLQKAQEESSAMMQWLQKMNKTAAKWHQAPTPTDTEAVKTQVEQNKSFEAELKQNVNKVQELKDKLTELLEENPDTPEAPKWKQMLTEIDSKWQELNQLTVDRQQKLEESSNNLTQFQTGEAQLKQWLVEKELMVSVLGPLSIDPNMLNTQRQQVQILLQEFDTRKPQYEQLTAAGQGILSRPGEHPAFHGIVREQLAAVTQKWDSLTGQLSDRCDWIDQAIVKSTQYQSLLRSLSDKLGDLDNKLSSSVAVSTHPDAMSQQLETAQKMKQEIEQEAKQIQVAQALCEELSALVKEEYLKAELSRQLEGILKSFKDIEQRAENHVQHLQLACASSHQFQQMSRDFQAWLDTKKAELHKSHPISAKLDVLESLMKDQQDFNKTLTTQSSIYEKTIAEGENLLLETQGSEKAALQLQLNTIKTNWDGFNKQVKEREDKVKDCLGKALKYKEHVETLRPWIDKCQNSLEEIKFYLDPAETENSMAKLKSLQKDMDQHFGMVELLNNAANSLLSVCETDKEVVTEENKSLNQKVDMVTEQLHTKKFSLENMAQKFKEFQEVSKEAKRQLQCAKEQLEAHESLGPQAYSSKYLTMLQTQQKSLQTLKQQVDLAKGLAQDLVAEASDSKGASDVLLQAETLAQEHNVLSQQVDEKCSFLETKLQGIGHFQNTIREMFSQFAEFDDELDSMAPVGRDVETLQKQKEAIMAFRKKLEALIASNDNANKTCKLMLATEETSPDLVGIKRDLEALSKQCNKLLDRAQAREEQVDGTIERLGDFYSKLKEFSTLLQKAEELEESQGPVAMETETINQQLNVFKVFQKEEIEPLQVKQQDVNWLGQGLIQSAANSTSTQGLEQDLDDVNARWKTLNKKVAQRAAQLQEALLHCGRFQDALESLLSWMVDTEELVANQKPPSAEFKVVKAQIQEQKLLQRLLDDRKSTVEVIKREGEKIAATAEPADKVKILKQLSLLDSRWEALLNKAETRNRQLEGISVVAQQFHETLEPLNEWLTAIEKRLANCEPIGTQASKLEEQIAQHKALEDDIINHSKHLHQAISIGQSLKVLSSREDKDMVQNKLDSSQVWYIEIQEKSHSRSELLQQALCNAKIFGEDEVELMNWLNEVHDKLSKLSVQDYSTEGLWEQQSELRVLQEDILLRKQNVDQALLNGLELLKQTTGDEVLIIQDKLEAIKARYKDITKLSTDVAKTLEQALQLASRLHCAHEELCTWLDRVEVELLSYETQALKGEAASRAQARQKELKKEAKSCKALLDSLNEVSSALLELVPWRAREGLEKMVAEDNERYRLVSDTLTQKVEEIDAAILRSQQFDQAADAEIAWITETEKKLMSLGDIRLEQDQTAAQLQAQKAFTMEILRHKDIIDELVKSGHKIMTTCSEEEKQPMKKKLDKILKNYDSICQINSERYLQLERAQSLVNQFWETYEELWPWLTETQRIISQLPAPALEYETLRQQQEEHRQLRELIAEHKPHIDKMNKTGPQLLELSPEEGFSIQEKYVAADSLYSQIKEDVKKRAVALDEAISQSTQFHDKIDQILESLDRIVERLRQPPSISAEVEKIKEQISENKNVSVDMEKLQPLYETLKQRGEEMIARSGGTDKDISARAVQDKLDQMVFIWENIHTLVEEREAKLLDVMELAEKFWCDHMSLVVTTKDTQDFIRDLEDPGIDPSIVKQQQEAAEAIREEIDGLQEELDIVINLGSELITACGEPDKPIVKKSIDELNSAWDSLNKAWKDRVARLEEAMQAAVQYQDGLQAIFDWVDIAGGKLAAMSPIGTDLETVKQQIEELKQFKSEAYQQQIEMERLNHQAELLLKKVTEESDKHTVQDPLMELKLIWDSLDERIINRQHKLEGALLALGQFQHALDELLAWLTHTEGLLNEQKPVGGDPKAIEIELAKHHVLQNDVLAHQSTVEAVNKAGNDLIESSAGEEASSLQNKLEVLNQRWQNVLEKTGQRKQQLDGALRQAKGFHGEIEDLQQWLTDTERHLLASKPLGGLPETAREQLNAHMEICAAFDVKEETYKSLMQKGQQLLARCPESAETNIDQDINNLKEKWESVETKLSERKTKLEEALNLAMEFHNSLQDFINWLTQAEQTLNVASRPSLILDTVLFQIDEHKVFANEVNSHREQIIELDKTGTHLKYFSQKQDVVLIKNLLISVQGRWEKVVQRLVERGRSLDEARKRAKQFHEAWTKLMEWLEESEKSLDSELEIANDPDKLKTQLSQHKEFQKSLGAKHSVYDTTNRTGRSLKEKTSLADDNLKLDDMLSELRDKWDTICGKSVERQNKLEEALLFSGQFTDALQALIDWLYRVEPQLAEDQPVHGDIDLVMNLIDNHKAFQKELGKRTSSVQALKRSARELIEGSRDDSSWVRVQMQELSTRWETVCALSVSKQTRLEAALRQAEEFHSVVHALLEWLAEAEQTLRFHGVLPEDEDALRTLIDQHKEFMKKLEEKRAALNKATSMGDAVLAICHPDSITTIKHWITIIRARFEEVLAWAKQHQQRLASALAGLIAKQELLEALLTWLQWAETTLSDKDKEAIPQEIEEVKALIAEHQTFMEEMTRKQPDVDKVTKTYKRRTADPSSLQSHIPVLDKGRAGRKRFPASSLYPSGSQTQIETKNPRVNLLVSKWQQVWLLALERRRKLNDALDRLEELREFANFDFDIWRKKYMRWMNHKKSRVMDFFRRIDKDQDGKITRQEFIDGILSSKFPTSRLEMSAVADIFDRDGDGYIDYYEFVAALHPNKDAYKPVTDADKIEDEVTRQVAKCKCAKRFQVEQIGDNKYRFFLGNQFGDSQQLRLVRILRSTVMVRVGGGWMALDEFLVKNDPCRAKGRTNMELREKFILADGASQGMAAFRPRGRRSRPSSRGASPNRSTSVSSPAVQAASPQVHATSTPKGTPIQGSKLRLPGYLSGKGFHSGDDSGLITTAAARVRTQFADPKKTPSRPGSRAGSKAGSRASSRRGSDASDFDISEIQSVCSDVETAPQTYRPSPRASSRPSTAKPSKIPTPQRKSPASKLDKSSKR</sequence>
<dbReference type="SMART" id="SM00033">
    <property type="entry name" value="CH"/>
    <property type="match status" value="1"/>
</dbReference>
<evidence type="ECO:0000256" key="8">
    <source>
        <dbReference type="ARBA" id="ARBA00022443"/>
    </source>
</evidence>
<dbReference type="PROSITE" id="PS51460">
    <property type="entry name" value="GAR"/>
    <property type="match status" value="1"/>
</dbReference>
<keyword evidence="27" id="KW-0966">Cell projection</keyword>
<dbReference type="GO" id="GO:0001725">
    <property type="term" value="C:stress fiber"/>
    <property type="evidence" value="ECO:0007669"/>
    <property type="project" value="UniProtKB-SubCell"/>
</dbReference>
<dbReference type="GO" id="GO:0030424">
    <property type="term" value="C:axon"/>
    <property type="evidence" value="ECO:0007669"/>
    <property type="project" value="UniProtKB-SubCell"/>
</dbReference>
<dbReference type="CDD" id="cd00051">
    <property type="entry name" value="EFh"/>
    <property type="match status" value="1"/>
</dbReference>
<dbReference type="PROSITE" id="PS00018">
    <property type="entry name" value="EF_HAND_1"/>
    <property type="match status" value="2"/>
</dbReference>
<feature type="domain" description="EF-hand" evidence="42">
    <location>
        <begin position="5233"/>
        <end position="5268"/>
    </location>
</feature>
<keyword evidence="14" id="KW-0479">Metal-binding</keyword>
<evidence type="ECO:0000256" key="5">
    <source>
        <dbReference type="ARBA" id="ARBA00004489"/>
    </source>
</evidence>
<dbReference type="CDD" id="cd00176">
    <property type="entry name" value="SPEC"/>
    <property type="match status" value="17"/>
</dbReference>
<dbReference type="InterPro" id="IPR011992">
    <property type="entry name" value="EF-hand-dom_pair"/>
</dbReference>
<dbReference type="FunFam" id="1.20.58.60:FF:000060">
    <property type="entry name" value="dystonin isoform X2"/>
    <property type="match status" value="1"/>
</dbReference>
<evidence type="ECO:0000256" key="3">
    <source>
        <dbReference type="ARBA" id="ARBA00004259"/>
    </source>
</evidence>
<keyword evidence="19" id="KW-0832">Ubl conjugation</keyword>
<feature type="compositionally biased region" description="Polar residues" evidence="39">
    <location>
        <begin position="238"/>
        <end position="248"/>
    </location>
</feature>
<evidence type="ECO:0000256" key="7">
    <source>
        <dbReference type="ARBA" id="ARBA00004544"/>
    </source>
</evidence>
<evidence type="ECO:0000256" key="17">
    <source>
        <dbReference type="ARBA" id="ARBA00022824"/>
    </source>
</evidence>
<dbReference type="FunFam" id="1.20.58.60:FF:000022">
    <property type="entry name" value="Microtubule-actin cross-linking factor 1"/>
    <property type="match status" value="1"/>
</dbReference>
<feature type="domain" description="Calponin-homology (CH)" evidence="41">
    <location>
        <begin position="267"/>
        <end position="371"/>
    </location>
</feature>
<dbReference type="GO" id="GO:0045104">
    <property type="term" value="P:intermediate filament cytoskeleton organization"/>
    <property type="evidence" value="ECO:0007669"/>
    <property type="project" value="InterPro"/>
</dbReference>
<feature type="domain" description="GAR" evidence="43">
    <location>
        <begin position="5309"/>
        <end position="5387"/>
    </location>
</feature>
<keyword evidence="11" id="KW-1017">Isopeptide bond</keyword>
<dbReference type="FunFam" id="1.20.58.60:FF:000111">
    <property type="entry name" value="dystonin isoform X1"/>
    <property type="match status" value="1"/>
</dbReference>
<feature type="compositionally biased region" description="Basic and acidic residues" evidence="39">
    <location>
        <begin position="129"/>
        <end position="146"/>
    </location>
</feature>
<evidence type="ECO:0000256" key="23">
    <source>
        <dbReference type="ARBA" id="ARBA00023179"/>
    </source>
</evidence>
<dbReference type="FunFam" id="1.20.58.60:FF:000185">
    <property type="entry name" value="Dystonin"/>
    <property type="match status" value="1"/>
</dbReference>
<evidence type="ECO:0000256" key="28">
    <source>
        <dbReference type="ARBA" id="ARBA00023288"/>
    </source>
</evidence>
<keyword evidence="16" id="KW-0403">Intermediate filament</keyword>
<dbReference type="InterPro" id="IPR002017">
    <property type="entry name" value="Spectrin_repeat"/>
</dbReference>
<dbReference type="FunFam" id="1.20.58.60:FF:000121">
    <property type="entry name" value="dystonin isoform X1"/>
    <property type="match status" value="1"/>
</dbReference>
<feature type="compositionally biased region" description="Polar residues" evidence="39">
    <location>
        <begin position="5531"/>
        <end position="5546"/>
    </location>
</feature>
<dbReference type="Gene3D" id="3.30.920.20">
    <property type="entry name" value="Gas2-like domain"/>
    <property type="match status" value="1"/>
</dbReference>
<dbReference type="GO" id="GO:0005509">
    <property type="term" value="F:calcium ion binding"/>
    <property type="evidence" value="ECO:0007669"/>
    <property type="project" value="InterPro"/>
</dbReference>
<gene>
    <name evidence="44" type="ORF">mMyoMyo1_004147</name>
</gene>
<evidence type="ECO:0000256" key="39">
    <source>
        <dbReference type="SAM" id="MobiDB-lite"/>
    </source>
</evidence>
<comment type="function">
    <text evidence="30">Plays a structural role in the assembly of hemidesmosomes of epithelial cells; anchors keratin-containing intermediate filaments to the inner plaque of hemidesmosomes. Required for the regulation of keratinocyte polarity and motility; mediates integrin ITGB4 regulation of RAC1 activity.</text>
</comment>
<feature type="coiled-coil region" evidence="38">
    <location>
        <begin position="4230"/>
        <end position="4257"/>
    </location>
</feature>
<comment type="function">
    <text evidence="29">Cytoskeletal linker protein. Acts as an integrator of intermediate filaments, actin and microtubule cytoskeleton networks. Required for anchoring either intermediate filaments to the actin cytoskeleton in neural and muscle cells or keratin-containing intermediate filaments to hemidesmosomes in epithelial cells. The proteins may self-aggregate to form filaments or a two-dimensional mesh. Regulates the organization and stability of the microtubule network of sensory neurons to allow axonal transport. Mediates docking of the dynein/dynactin motor complex to vesicle cargos for retrograde axonal transport through its interaction with TMEM108 and DCTN1.</text>
</comment>
<feature type="compositionally biased region" description="Low complexity" evidence="39">
    <location>
        <begin position="5502"/>
        <end position="5516"/>
    </location>
</feature>
<dbReference type="PANTHER" id="PTHR23169">
    <property type="entry name" value="ENVOPLAKIN"/>
    <property type="match status" value="1"/>
</dbReference>
<dbReference type="FunFam" id="1.20.58.60:FF:000114">
    <property type="entry name" value="dystonin isoform X1"/>
    <property type="match status" value="1"/>
</dbReference>
<dbReference type="InterPro" id="IPR043197">
    <property type="entry name" value="Plakin"/>
</dbReference>
<dbReference type="GO" id="GO:0000226">
    <property type="term" value="P:microtubule cytoskeleton organization"/>
    <property type="evidence" value="ECO:0007669"/>
    <property type="project" value="UniProtKB-ARBA"/>
</dbReference>
<evidence type="ECO:0000256" key="22">
    <source>
        <dbReference type="ARBA" id="ARBA00023139"/>
    </source>
</evidence>
<dbReference type="GO" id="GO:0007155">
    <property type="term" value="P:cell adhesion"/>
    <property type="evidence" value="ECO:0007669"/>
    <property type="project" value="UniProtKB-KW"/>
</dbReference>
<feature type="coiled-coil region" evidence="38">
    <location>
        <begin position="3243"/>
        <end position="3311"/>
    </location>
</feature>
<keyword evidence="17" id="KW-0256">Endoplasmic reticulum</keyword>
<feature type="region of interest" description="Disordered" evidence="39">
    <location>
        <begin position="233"/>
        <end position="263"/>
    </location>
</feature>
<feature type="compositionally biased region" description="Low complexity" evidence="39">
    <location>
        <begin position="5547"/>
        <end position="5563"/>
    </location>
</feature>
<evidence type="ECO:0000256" key="30">
    <source>
        <dbReference type="ARBA" id="ARBA00055817"/>
    </source>
</evidence>
<dbReference type="InterPro" id="IPR041615">
    <property type="entry name" value="Desmoplakin_SH3"/>
</dbReference>
<feature type="coiled-coil region" evidence="38">
    <location>
        <begin position="2382"/>
        <end position="2409"/>
    </location>
</feature>
<evidence type="ECO:0000313" key="45">
    <source>
        <dbReference type="Proteomes" id="UP000527355"/>
    </source>
</evidence>
<dbReference type="Pfam" id="PF02187">
    <property type="entry name" value="GAS2"/>
    <property type="match status" value="1"/>
</dbReference>
<dbReference type="InterPro" id="IPR036534">
    <property type="entry name" value="GAR_dom_sf"/>
</dbReference>
<reference evidence="44 45" key="1">
    <citation type="journal article" date="2020" name="Nature">
        <title>Six reference-quality genomes reveal evolution of bat adaptations.</title>
        <authorList>
            <person name="Jebb D."/>
            <person name="Huang Z."/>
            <person name="Pippel M."/>
            <person name="Hughes G.M."/>
            <person name="Lavrichenko K."/>
            <person name="Devanna P."/>
            <person name="Winkler S."/>
            <person name="Jermiin L.S."/>
            <person name="Skirmuntt E.C."/>
            <person name="Katzourakis A."/>
            <person name="Burkitt-Gray L."/>
            <person name="Ray D.A."/>
            <person name="Sullivan K.A.M."/>
            <person name="Roscito J.G."/>
            <person name="Kirilenko B.M."/>
            <person name="Davalos L.M."/>
            <person name="Corthals A.P."/>
            <person name="Power M.L."/>
            <person name="Jones G."/>
            <person name="Ransome R.D."/>
            <person name="Dechmann D.K.N."/>
            <person name="Locatelli A.G."/>
            <person name="Puechmaille S.J."/>
            <person name="Fedrigo O."/>
            <person name="Jarvis E.D."/>
            <person name="Hiller M."/>
            <person name="Vernes S.C."/>
            <person name="Myers E.W."/>
            <person name="Teeling E.C."/>
        </authorList>
    </citation>
    <scope>NUCLEOTIDE SEQUENCE [LARGE SCALE GENOMIC DNA]</scope>
    <source>
        <strain evidence="44">MMyoMyo1</strain>
        <tissue evidence="44">Flight muscle</tissue>
    </source>
</reference>
<dbReference type="FunFam" id="1.20.58.60:FF:000012">
    <property type="entry name" value="Microtubule-actin cross-linking factor 1"/>
    <property type="match status" value="1"/>
</dbReference>
<feature type="coiled-coil region" evidence="38">
    <location>
        <begin position="850"/>
        <end position="884"/>
    </location>
</feature>
<feature type="region of interest" description="Disordered" evidence="39">
    <location>
        <begin position="5491"/>
        <end position="5582"/>
    </location>
</feature>
<feature type="coiled-coil region" evidence="38">
    <location>
        <begin position="3065"/>
        <end position="3167"/>
    </location>
</feature>
<dbReference type="InterPro" id="IPR018247">
    <property type="entry name" value="EF_Hand_1_Ca_BS"/>
</dbReference>
<evidence type="ECO:0000259" key="40">
    <source>
        <dbReference type="PROSITE" id="PS50002"/>
    </source>
</evidence>
<comment type="caution">
    <text evidence="44">The sequence shown here is derived from an EMBL/GenBank/DDBJ whole genome shotgun (WGS) entry which is preliminary data.</text>
</comment>
<keyword evidence="22" id="KW-0564">Palmitate</keyword>
<dbReference type="InterPro" id="IPR049538">
    <property type="entry name" value="PCN-like_spectrin-like_rpt"/>
</dbReference>
<dbReference type="GO" id="GO:0005938">
    <property type="term" value="C:cell cortex"/>
    <property type="evidence" value="ECO:0007669"/>
    <property type="project" value="UniProtKB-SubCell"/>
</dbReference>
<keyword evidence="12" id="KW-0597">Phosphoprotein</keyword>
<comment type="subcellular location">
    <subcellularLocation>
        <location evidence="1">Cell membrane</location>
        <topology evidence="1">Lipid-anchor</topology>
    </subcellularLocation>
    <subcellularLocation>
        <location evidence="5">Cell projection</location>
        <location evidence="5">Axon</location>
    </subcellularLocation>
    <subcellularLocation>
        <location evidence="7">Cytoplasm</location>
        <location evidence="7">Cell cortex</location>
    </subcellularLocation>
    <subcellularLocation>
        <location evidence="6">Cytoplasm</location>
        <location evidence="6">Cytoskeleton</location>
        <location evidence="6">Stress fiber</location>
    </subcellularLocation>
    <subcellularLocation>
        <location evidence="32">Cytoplasm</location>
        <location evidence="32">Myofibril</location>
        <location evidence="32">Sarcomere</location>
        <location evidence="32">H zone</location>
    </subcellularLocation>
    <subcellularLocation>
        <location evidence="2">Cytoplasm</location>
        <location evidence="2">Myofibril</location>
        <location evidence="2">Sarcomere</location>
        <location evidence="2">Z line</location>
    </subcellularLocation>
    <subcellularLocation>
        <location evidence="4">Endoplasmic reticulum membrane</location>
        <topology evidence="4">Single-pass membrane protein</topology>
    </subcellularLocation>
    <subcellularLocation>
        <location evidence="3">Nucleus envelope</location>
    </subcellularLocation>
</comment>
<keyword evidence="26" id="KW-0539">Nucleus</keyword>
<dbReference type="FunFam" id="1.20.58.60:FF:000094">
    <property type="entry name" value="dystonin isoform X2"/>
    <property type="match status" value="1"/>
</dbReference>
<evidence type="ECO:0000256" key="16">
    <source>
        <dbReference type="ARBA" id="ARBA00022754"/>
    </source>
</evidence>
<feature type="coiled-coil region" evidence="38">
    <location>
        <begin position="3791"/>
        <end position="3818"/>
    </location>
</feature>
<feature type="coiled-coil region" evidence="38">
    <location>
        <begin position="1534"/>
        <end position="1564"/>
    </location>
</feature>
<dbReference type="Pfam" id="PF21019">
    <property type="entry name" value="Spectrin_3"/>
    <property type="match status" value="1"/>
</dbReference>
<dbReference type="Pfam" id="PF18373">
    <property type="entry name" value="Spectrin_2"/>
    <property type="match status" value="1"/>
</dbReference>
<protein>
    <recommendedName>
        <fullName evidence="33">Dystonin</fullName>
    </recommendedName>
    <alternativeName>
        <fullName evidence="35">Bullous pemphigoid antigen 1</fullName>
    </alternativeName>
    <alternativeName>
        <fullName evidence="34">Dystonia musculorum protein</fullName>
    </alternativeName>
    <alternativeName>
        <fullName evidence="36">Hemidesmosomal plaque protein</fullName>
    </alternativeName>
</protein>
<dbReference type="FunFam" id="1.20.58.60:FF:000009">
    <property type="entry name" value="dystonin isoform X1"/>
    <property type="match status" value="1"/>
</dbReference>
<dbReference type="FunFam" id="1.20.58.60:FF:000025">
    <property type="entry name" value="microtubule-actin cross-linking factor 1"/>
    <property type="match status" value="1"/>
</dbReference>
<dbReference type="InterPro" id="IPR018159">
    <property type="entry name" value="Spectrin/alpha-actinin"/>
</dbReference>
<dbReference type="SUPFAM" id="SSF47473">
    <property type="entry name" value="EF-hand"/>
    <property type="match status" value="1"/>
</dbReference>
<evidence type="ECO:0000256" key="1">
    <source>
        <dbReference type="ARBA" id="ARBA00004193"/>
    </source>
</evidence>
<dbReference type="GO" id="GO:0003779">
    <property type="term" value="F:actin binding"/>
    <property type="evidence" value="ECO:0007669"/>
    <property type="project" value="UniProtKB-KW"/>
</dbReference>
<dbReference type="FunFam" id="1.20.58.60:FF:000001">
    <property type="entry name" value="Microtubule-actin cross-linking factor 1"/>
    <property type="match status" value="3"/>
</dbReference>
<keyword evidence="15" id="KW-0677">Repeat</keyword>
<evidence type="ECO:0000256" key="32">
    <source>
        <dbReference type="ARBA" id="ARBA00060430"/>
    </source>
</evidence>
<dbReference type="InterPro" id="IPR003108">
    <property type="entry name" value="GAR_dom"/>
</dbReference>
<dbReference type="FunFam" id="1.10.418.10:FF:000002">
    <property type="entry name" value="Microtubule-actin cross-linking factor 1"/>
    <property type="match status" value="1"/>
</dbReference>
<dbReference type="SMART" id="SM00243">
    <property type="entry name" value="GAS2"/>
    <property type="match status" value="1"/>
</dbReference>
<evidence type="ECO:0000256" key="38">
    <source>
        <dbReference type="SAM" id="Coils"/>
    </source>
</evidence>
<dbReference type="GO" id="GO:0005882">
    <property type="term" value="C:intermediate filament"/>
    <property type="evidence" value="ECO:0007669"/>
    <property type="project" value="UniProtKB-KW"/>
</dbReference>
<dbReference type="Gene3D" id="1.20.58.1060">
    <property type="match status" value="1"/>
</dbReference>
<dbReference type="InterPro" id="IPR001715">
    <property type="entry name" value="CH_dom"/>
</dbReference>
<dbReference type="Pfam" id="PF21020">
    <property type="entry name" value="Spectrin_4"/>
    <property type="match status" value="1"/>
</dbReference>
<dbReference type="PANTHER" id="PTHR23169:SF24">
    <property type="entry name" value="DYSTONIN"/>
    <property type="match status" value="1"/>
</dbReference>
<evidence type="ECO:0000256" key="31">
    <source>
        <dbReference type="ARBA" id="ARBA00057123"/>
    </source>
</evidence>
<dbReference type="InterPro" id="IPR001452">
    <property type="entry name" value="SH3_domain"/>
</dbReference>
<evidence type="ECO:0000256" key="11">
    <source>
        <dbReference type="ARBA" id="ARBA00022499"/>
    </source>
</evidence>
<feature type="coiled-coil region" evidence="38">
    <location>
        <begin position="4336"/>
        <end position="4380"/>
    </location>
</feature>
<dbReference type="PROSITE" id="PS50222">
    <property type="entry name" value="EF_HAND_2"/>
    <property type="match status" value="2"/>
</dbReference>
<keyword evidence="38" id="KW-0175">Coiled coil</keyword>
<dbReference type="SUPFAM" id="SSF47576">
    <property type="entry name" value="Calponin-homology domain, CH-domain"/>
    <property type="match status" value="1"/>
</dbReference>
<dbReference type="FunFam" id="1.20.58.60:FF:000027">
    <property type="entry name" value="Microtubule-actin cross-linking factor 1"/>
    <property type="match status" value="1"/>
</dbReference>
<evidence type="ECO:0000313" key="44">
    <source>
        <dbReference type="EMBL" id="KAF6341138.1"/>
    </source>
</evidence>
<feature type="domain" description="SH3" evidence="40">
    <location>
        <begin position="1003"/>
        <end position="1060"/>
    </location>
</feature>
<dbReference type="FunFam" id="1.20.58.60:FF:000016">
    <property type="entry name" value="Microtubule-actin cross-linking factor 1"/>
    <property type="match status" value="1"/>
</dbReference>
<keyword evidence="13" id="KW-0812">Transmembrane</keyword>
<feature type="compositionally biased region" description="Low complexity" evidence="39">
    <location>
        <begin position="5423"/>
        <end position="5447"/>
    </location>
</feature>
<dbReference type="SMART" id="SM00150">
    <property type="entry name" value="SPEC"/>
    <property type="match status" value="32"/>
</dbReference>
<dbReference type="Pfam" id="PF17902">
    <property type="entry name" value="SH3_10"/>
    <property type="match status" value="1"/>
</dbReference>
<dbReference type="FunFam" id="1.20.58.60:FF:000010">
    <property type="entry name" value="plectin isoform X2"/>
    <property type="match status" value="1"/>
</dbReference>
<dbReference type="FunFam" id="1.20.58.60:FF:000069">
    <property type="entry name" value="dystonin isoform X2"/>
    <property type="match status" value="1"/>
</dbReference>
<accession>A0A7J7WV08</accession>
<dbReference type="Pfam" id="PF00307">
    <property type="entry name" value="CH"/>
    <property type="match status" value="1"/>
</dbReference>
<evidence type="ECO:0000256" key="19">
    <source>
        <dbReference type="ARBA" id="ARBA00022843"/>
    </source>
</evidence>
<dbReference type="Pfam" id="PF21097">
    <property type="entry name" value="SR_plectin_7"/>
    <property type="match status" value="1"/>
</dbReference>